<dbReference type="InterPro" id="IPR009061">
    <property type="entry name" value="DNA-bd_dom_put_sf"/>
</dbReference>
<dbReference type="Proteomes" id="UP000266861">
    <property type="component" value="Unassembled WGS sequence"/>
</dbReference>
<accession>A0A397ID86</accession>
<dbReference type="SUPFAM" id="SSF46955">
    <property type="entry name" value="Putative DNA-binding domain"/>
    <property type="match status" value="2"/>
</dbReference>
<dbReference type="EMBL" id="PQFF01000244">
    <property type="protein sequence ID" value="RHZ70780.1"/>
    <property type="molecule type" value="Genomic_DNA"/>
</dbReference>
<evidence type="ECO:0000313" key="2">
    <source>
        <dbReference type="Proteomes" id="UP000266861"/>
    </source>
</evidence>
<comment type="caution">
    <text evidence="1">The sequence shown here is derived from an EMBL/GenBank/DDBJ whole genome shotgun (WGS) entry which is preliminary data.</text>
</comment>
<dbReference type="PANTHER" id="PTHR36172">
    <property type="match status" value="1"/>
</dbReference>
<organism evidence="1 2">
    <name type="scientific">Diversispora epigaea</name>
    <dbReference type="NCBI Taxonomy" id="1348612"/>
    <lineage>
        <taxon>Eukaryota</taxon>
        <taxon>Fungi</taxon>
        <taxon>Fungi incertae sedis</taxon>
        <taxon>Mucoromycota</taxon>
        <taxon>Glomeromycotina</taxon>
        <taxon>Glomeromycetes</taxon>
        <taxon>Diversisporales</taxon>
        <taxon>Diversisporaceae</taxon>
        <taxon>Diversispora</taxon>
    </lineage>
</organism>
<sequence length="702" mass="81752">MFGFTEEEVKFLISKNNHNFELNTLRSYYNGYQTSTDDDSLQRHVEVELIPHLRFDFFKNEPEINAIYTLLCYSNYLTVNFDDKFNNKIDPTKVKLVIPNREITKQWKKWIIDFIGISRLKTNDIFDSLFKKDIKFCEQFPILYAEIISCYDISDSIIAKSYEVRTKSKRRMTSQLKHCDDGPTPEELLLSGHLVENDSIQLLTYKKSLEITNRHKSRKRPRSVTPESVQNINETTLNEKTQTFDNTTQNTKSSVISDRDLTGNAGGLLPFWNEYTQKESKKWWLSESAHKIQETYDVSVETLRRWADSGRIAIVRTPGEKRLYSITDIQEIFRDNQQTQITQKAKICYARVKGIEEVVVIRKDRLCRFGSELVEWIFEKNGTQLVVLGTDVSAESKEVKFLISKNNHNFELNTLRSYYNGYQTSTGVCIYNPRSVISFLNEGIVGDYWANGGLGFMISEYDDSLQRHVEVELIPHLRFDFFKNEPEINAIYTLLCYSNYLTVNFDDKFNNKIDPTKVKLVIPNREITKQWKKWIIDFIGISRLKTNDIFDSLFKKDIKFCEQFPILYAEIISCYDISDSIIAKSYEETYDVSVETLRRWADSGRIAIVRTPGEKRLYSITDIQEIFRDNQQTQITQKAKICYARVKGIEEVVVIRKDRLCRFGSELVEWIFEKNGTQLVVLGTDVSAESSEAGVTCLSVKT</sequence>
<evidence type="ECO:0008006" key="3">
    <source>
        <dbReference type="Google" id="ProtNLM"/>
    </source>
</evidence>
<evidence type="ECO:0000313" key="1">
    <source>
        <dbReference type="EMBL" id="RHZ70780.1"/>
    </source>
</evidence>
<dbReference type="InterPro" id="IPR051491">
    <property type="entry name" value="Recombinase/Transposase-rel"/>
</dbReference>
<dbReference type="AlphaFoldDB" id="A0A397ID86"/>
<protein>
    <recommendedName>
        <fullName evidence="3">HTH merR-type domain-containing protein</fullName>
    </recommendedName>
</protein>
<reference evidence="1 2" key="1">
    <citation type="submission" date="2018-08" db="EMBL/GenBank/DDBJ databases">
        <title>Genome and evolution of the arbuscular mycorrhizal fungus Diversispora epigaea (formerly Glomus versiforme) and its bacterial endosymbionts.</title>
        <authorList>
            <person name="Sun X."/>
            <person name="Fei Z."/>
            <person name="Harrison M."/>
        </authorList>
    </citation>
    <scope>NUCLEOTIDE SEQUENCE [LARGE SCALE GENOMIC DNA]</scope>
    <source>
        <strain evidence="1 2">IT104</strain>
    </source>
</reference>
<keyword evidence="2" id="KW-1185">Reference proteome</keyword>
<name>A0A397ID86_9GLOM</name>
<proteinExistence type="predicted"/>
<dbReference type="PANTHER" id="PTHR36172:SF1">
    <property type="entry name" value="RESOLVASE-RELATED"/>
    <property type="match status" value="1"/>
</dbReference>
<dbReference type="Gene3D" id="1.10.1660.10">
    <property type="match status" value="2"/>
</dbReference>
<gene>
    <name evidence="1" type="ORF">Glove_267g54</name>
</gene>